<comment type="similarity">
    <text evidence="2 8">Belongs to the MIP/aquaporin (TC 1.A.8) family.</text>
</comment>
<protein>
    <submittedName>
        <fullName evidence="11">Aquaporin</fullName>
    </submittedName>
</protein>
<keyword evidence="7 10" id="KW-0472">Membrane</keyword>
<comment type="caution">
    <text evidence="11">The sequence shown here is derived from an EMBL/GenBank/DDBJ whole genome shotgun (WGS) entry which is preliminary data.</text>
</comment>
<gene>
    <name evidence="11" type="ORF">TAPDE_002818</name>
</gene>
<keyword evidence="4 8" id="KW-0812">Transmembrane</keyword>
<evidence type="ECO:0000256" key="2">
    <source>
        <dbReference type="ARBA" id="ARBA00006175"/>
    </source>
</evidence>
<evidence type="ECO:0000256" key="10">
    <source>
        <dbReference type="SAM" id="Phobius"/>
    </source>
</evidence>
<reference evidence="11 12" key="1">
    <citation type="journal article" date="2013" name="MBio">
        <title>Genome sequencing of the plant pathogen Taphrina deformans, the causal agent of peach leaf curl.</title>
        <authorList>
            <person name="Cisse O.H."/>
            <person name="Almeida J.M.G.C.F."/>
            <person name="Fonseca A."/>
            <person name="Kumar A.A."/>
            <person name="Salojaervi J."/>
            <person name="Overmyer K."/>
            <person name="Hauser P.M."/>
            <person name="Pagni M."/>
        </authorList>
    </citation>
    <scope>NUCLEOTIDE SEQUENCE [LARGE SCALE GENOMIC DNA]</scope>
    <source>
        <strain evidence="12">PYCC 5710 / ATCC 11124 / CBS 356.35 / IMI 108563 / JCM 9778 / NBRC 8474</strain>
    </source>
</reference>
<feature type="transmembrane region" description="Helical" evidence="10">
    <location>
        <begin position="253"/>
        <end position="272"/>
    </location>
</feature>
<dbReference type="Gene3D" id="1.20.1080.10">
    <property type="entry name" value="Glycerol uptake facilitator protein"/>
    <property type="match status" value="1"/>
</dbReference>
<dbReference type="GO" id="GO:0015250">
    <property type="term" value="F:water channel activity"/>
    <property type="evidence" value="ECO:0007669"/>
    <property type="project" value="TreeGrafter"/>
</dbReference>
<evidence type="ECO:0000256" key="3">
    <source>
        <dbReference type="ARBA" id="ARBA00022448"/>
    </source>
</evidence>
<feature type="transmembrane region" description="Helical" evidence="10">
    <location>
        <begin position="321"/>
        <end position="341"/>
    </location>
</feature>
<evidence type="ECO:0000256" key="9">
    <source>
        <dbReference type="SAM" id="MobiDB-lite"/>
    </source>
</evidence>
<keyword evidence="3 8" id="KW-0813">Transport</keyword>
<dbReference type="PANTHER" id="PTHR19139:SF199">
    <property type="entry name" value="MIP17260P"/>
    <property type="match status" value="1"/>
</dbReference>
<evidence type="ECO:0000313" key="11">
    <source>
        <dbReference type="EMBL" id="CCG82693.1"/>
    </source>
</evidence>
<evidence type="ECO:0000313" key="12">
    <source>
        <dbReference type="Proteomes" id="UP000013776"/>
    </source>
</evidence>
<dbReference type="eggNOG" id="KOG0223">
    <property type="taxonomic scope" value="Eukaryota"/>
</dbReference>
<feature type="compositionally biased region" description="Polar residues" evidence="9">
    <location>
        <begin position="54"/>
        <end position="67"/>
    </location>
</feature>
<dbReference type="GO" id="GO:0005886">
    <property type="term" value="C:plasma membrane"/>
    <property type="evidence" value="ECO:0007669"/>
    <property type="project" value="TreeGrafter"/>
</dbReference>
<evidence type="ECO:0000256" key="6">
    <source>
        <dbReference type="ARBA" id="ARBA00022989"/>
    </source>
</evidence>
<dbReference type="InterPro" id="IPR023271">
    <property type="entry name" value="Aquaporin-like"/>
</dbReference>
<keyword evidence="5" id="KW-0677">Repeat</keyword>
<keyword evidence="6 10" id="KW-1133">Transmembrane helix</keyword>
<dbReference type="FunFam" id="1.20.1080.10:FF:000014">
    <property type="entry name" value="Aquaporin 1"/>
    <property type="match status" value="1"/>
</dbReference>
<dbReference type="InterPro" id="IPR034294">
    <property type="entry name" value="Aquaporin_transptr"/>
</dbReference>
<dbReference type="InterPro" id="IPR000425">
    <property type="entry name" value="MIP"/>
</dbReference>
<sequence length="429" mass="45347">MDAPLQYSPSRPIHGPHSSGRLSGQSFSSSTNAPRYNDPKVNRSVAPPLDGTLHQRSNTIRSNTNRSFTNHVSNGHDGHTSFDDLANIGELSPNKYMTRAQKYQLRIKNHILAMIGEYVGTVLFTFFAFGGAQVANDPTTSITGSLTTANGGAAATTAQAPNTSSLQFIALSFGFSLTVNAWVFFRISGGLFNPAISLGLALLGVITPVRAALLSVSQCLGAITGAAIIQALLPGPLYITTRLASTMSPVRGLFLEMFLTAMLMLTIFLLAAEKSKTTFLAPVGIGLALFITQLVGVYYTGGAVNPARSLGPDVVVRSFPSYAWIYYVGPILGTLLAAGFYKMMKVLHYETVVPGQDAEDEKAAAAHMVADEEAEAGNPNIRRSGGPKLDAIAGPGIGDYAAKGHNMGPDLESSRAAVDPNRSTAASQY</sequence>
<evidence type="ECO:0000256" key="1">
    <source>
        <dbReference type="ARBA" id="ARBA00004141"/>
    </source>
</evidence>
<feature type="transmembrane region" description="Helical" evidence="10">
    <location>
        <begin position="279"/>
        <end position="301"/>
    </location>
</feature>
<name>R4XA69_TAPDE</name>
<feature type="transmembrane region" description="Helical" evidence="10">
    <location>
        <begin position="212"/>
        <end position="233"/>
    </location>
</feature>
<proteinExistence type="inferred from homology"/>
<dbReference type="AlphaFoldDB" id="R4XA69"/>
<dbReference type="EMBL" id="CAHR02000096">
    <property type="protein sequence ID" value="CCG82693.1"/>
    <property type="molecule type" value="Genomic_DNA"/>
</dbReference>
<dbReference type="PRINTS" id="PR00783">
    <property type="entry name" value="MINTRINSICP"/>
</dbReference>
<feature type="transmembrane region" description="Helical" evidence="10">
    <location>
        <begin position="183"/>
        <end position="205"/>
    </location>
</feature>
<feature type="compositionally biased region" description="Low complexity" evidence="9">
    <location>
        <begin position="18"/>
        <end position="30"/>
    </location>
</feature>
<feature type="region of interest" description="Disordered" evidence="9">
    <location>
        <begin position="1"/>
        <end position="67"/>
    </location>
</feature>
<dbReference type="STRING" id="1097556.R4XA69"/>
<evidence type="ECO:0000256" key="8">
    <source>
        <dbReference type="RuleBase" id="RU000477"/>
    </source>
</evidence>
<dbReference type="PANTHER" id="PTHR19139">
    <property type="entry name" value="AQUAPORIN TRANSPORTER"/>
    <property type="match status" value="1"/>
</dbReference>
<dbReference type="OrthoDB" id="3222at2759"/>
<accession>R4XA69</accession>
<evidence type="ECO:0000256" key="7">
    <source>
        <dbReference type="ARBA" id="ARBA00023136"/>
    </source>
</evidence>
<dbReference type="Pfam" id="PF00230">
    <property type="entry name" value="MIP"/>
    <property type="match status" value="1"/>
</dbReference>
<keyword evidence="12" id="KW-1185">Reference proteome</keyword>
<dbReference type="VEuPathDB" id="FungiDB:TAPDE_002818"/>
<evidence type="ECO:0000256" key="5">
    <source>
        <dbReference type="ARBA" id="ARBA00022737"/>
    </source>
</evidence>
<evidence type="ECO:0000256" key="4">
    <source>
        <dbReference type="ARBA" id="ARBA00022692"/>
    </source>
</evidence>
<comment type="subcellular location">
    <subcellularLocation>
        <location evidence="1">Membrane</location>
        <topology evidence="1">Multi-pass membrane protein</topology>
    </subcellularLocation>
</comment>
<feature type="transmembrane region" description="Helical" evidence="10">
    <location>
        <begin position="111"/>
        <end position="129"/>
    </location>
</feature>
<dbReference type="SUPFAM" id="SSF81338">
    <property type="entry name" value="Aquaporin-like"/>
    <property type="match status" value="1"/>
</dbReference>
<dbReference type="Proteomes" id="UP000013776">
    <property type="component" value="Unassembled WGS sequence"/>
</dbReference>
<feature type="region of interest" description="Disordered" evidence="9">
    <location>
        <begin position="400"/>
        <end position="429"/>
    </location>
</feature>
<organism evidence="11 12">
    <name type="scientific">Taphrina deformans (strain PYCC 5710 / ATCC 11124 / CBS 356.35 / IMI 108563 / JCM 9778 / NBRC 8474)</name>
    <name type="common">Peach leaf curl fungus</name>
    <name type="synonym">Lalaria deformans</name>
    <dbReference type="NCBI Taxonomy" id="1097556"/>
    <lineage>
        <taxon>Eukaryota</taxon>
        <taxon>Fungi</taxon>
        <taxon>Dikarya</taxon>
        <taxon>Ascomycota</taxon>
        <taxon>Taphrinomycotina</taxon>
        <taxon>Taphrinomycetes</taxon>
        <taxon>Taphrinales</taxon>
        <taxon>Taphrinaceae</taxon>
        <taxon>Taphrina</taxon>
    </lineage>
</organism>